<evidence type="ECO:0000313" key="2">
    <source>
        <dbReference type="EMBL" id="GIG06275.1"/>
    </source>
</evidence>
<reference evidence="2 3" key="1">
    <citation type="submission" date="2021-01" db="EMBL/GenBank/DDBJ databases">
        <title>Whole genome shotgun sequence of Catellatospora coxensis NBRC 107359.</title>
        <authorList>
            <person name="Komaki H."/>
            <person name="Tamura T."/>
        </authorList>
    </citation>
    <scope>NUCLEOTIDE SEQUENCE [LARGE SCALE GENOMIC DNA]</scope>
    <source>
        <strain evidence="2 3">NBRC 107359</strain>
    </source>
</reference>
<proteinExistence type="predicted"/>
<keyword evidence="1" id="KW-1133">Transmembrane helix</keyword>
<comment type="caution">
    <text evidence="2">The sequence shown here is derived from an EMBL/GenBank/DDBJ whole genome shotgun (WGS) entry which is preliminary data.</text>
</comment>
<evidence type="ECO:0000313" key="3">
    <source>
        <dbReference type="Proteomes" id="UP000630887"/>
    </source>
</evidence>
<dbReference type="EMBL" id="BONI01000021">
    <property type="protein sequence ID" value="GIG06275.1"/>
    <property type="molecule type" value="Genomic_DNA"/>
</dbReference>
<keyword evidence="3" id="KW-1185">Reference proteome</keyword>
<gene>
    <name evidence="2" type="ORF">Cco03nite_29750</name>
</gene>
<protein>
    <submittedName>
        <fullName evidence="2">Uncharacterized protein</fullName>
    </submittedName>
</protein>
<feature type="transmembrane region" description="Helical" evidence="1">
    <location>
        <begin position="65"/>
        <end position="92"/>
    </location>
</feature>
<dbReference type="Proteomes" id="UP000630887">
    <property type="component" value="Unassembled WGS sequence"/>
</dbReference>
<keyword evidence="1" id="KW-0812">Transmembrane</keyword>
<name>A0A8J3KSE0_9ACTN</name>
<evidence type="ECO:0000256" key="1">
    <source>
        <dbReference type="SAM" id="Phobius"/>
    </source>
</evidence>
<feature type="transmembrane region" description="Helical" evidence="1">
    <location>
        <begin position="104"/>
        <end position="124"/>
    </location>
</feature>
<organism evidence="2 3">
    <name type="scientific">Catellatospora coxensis</name>
    <dbReference type="NCBI Taxonomy" id="310354"/>
    <lineage>
        <taxon>Bacteria</taxon>
        <taxon>Bacillati</taxon>
        <taxon>Actinomycetota</taxon>
        <taxon>Actinomycetes</taxon>
        <taxon>Micromonosporales</taxon>
        <taxon>Micromonosporaceae</taxon>
        <taxon>Catellatospora</taxon>
    </lineage>
</organism>
<feature type="transmembrane region" description="Helical" evidence="1">
    <location>
        <begin position="12"/>
        <end position="45"/>
    </location>
</feature>
<accession>A0A8J3KSE0</accession>
<dbReference type="RefSeq" id="WP_203692647.1">
    <property type="nucleotide sequence ID" value="NZ_BONI01000021.1"/>
</dbReference>
<feature type="transmembrane region" description="Helical" evidence="1">
    <location>
        <begin position="151"/>
        <end position="183"/>
    </location>
</feature>
<sequence length="192" mass="19227">MRDRLANSSGFALFGEVLLTGVAVALLALPVLTLPAALAGGIGHLRRYVDDEAAPVAALWRDTRAAAAGGVAVALAALLAGSAAVFAIGLAGADRTPAGTVMAVAGRLALGVVATAVVMAAGAWTRDGGWAGAVRGLRGQLDTDPAAALHLFVAVALTAVLTWQFLPLLVPSLGVLAFAAVAVRHRSRGRLP</sequence>
<dbReference type="AlphaFoldDB" id="A0A8J3KSE0"/>
<keyword evidence="1" id="KW-0472">Membrane</keyword>